<dbReference type="OrthoDB" id="3877279at2759"/>
<evidence type="ECO:0000259" key="2">
    <source>
        <dbReference type="Pfam" id="PF00134"/>
    </source>
</evidence>
<accession>G1XRU5</accession>
<evidence type="ECO:0000313" key="4">
    <source>
        <dbReference type="Proteomes" id="UP000008784"/>
    </source>
</evidence>
<dbReference type="InterPro" id="IPR036915">
    <property type="entry name" value="Cyclin-like_sf"/>
</dbReference>
<organism evidence="3 4">
    <name type="scientific">Arthrobotrys oligospora (strain ATCC 24927 / CBS 115.81 / DSM 1491)</name>
    <name type="common">Nematode-trapping fungus</name>
    <name type="synonym">Didymozoophaga oligospora</name>
    <dbReference type="NCBI Taxonomy" id="756982"/>
    <lineage>
        <taxon>Eukaryota</taxon>
        <taxon>Fungi</taxon>
        <taxon>Dikarya</taxon>
        <taxon>Ascomycota</taxon>
        <taxon>Pezizomycotina</taxon>
        <taxon>Orbiliomycetes</taxon>
        <taxon>Orbiliales</taxon>
        <taxon>Orbiliaceae</taxon>
        <taxon>Orbilia</taxon>
        <taxon>Orbilia oligospora</taxon>
    </lineage>
</organism>
<dbReference type="AlphaFoldDB" id="G1XRU5"/>
<dbReference type="InterPro" id="IPR006671">
    <property type="entry name" value="Cyclin_N"/>
</dbReference>
<dbReference type="eggNOG" id="ENOG502S61K">
    <property type="taxonomic scope" value="Eukaryota"/>
</dbReference>
<feature type="region of interest" description="Disordered" evidence="1">
    <location>
        <begin position="1"/>
        <end position="25"/>
    </location>
</feature>
<protein>
    <recommendedName>
        <fullName evidence="2">Cyclin N-terminal domain-containing protein</fullName>
    </recommendedName>
</protein>
<sequence>MSAKMTVTCLPDSPESLSPSPSTHAANWSSLLKPLSAFPTPPDSIEADSWGLESDRKVTTKKTAQTTSWQTPNITASANFLITLLPPSCKAPRSSTIIPQILYRGQHLFTPYTISMAGCILDALSSKFCHTLLQHPTIPRIRRASSFMAAVHDGSFGELTIATTLLIATKFLNDRPPHNIHFATQVFDGAFSVDMLTVTERVILEDVNYRLGYLCAEGVVGEKLDRLEKCIEEEKKKVLCGTTGLEELELELDFDDLEVIDDDDIVDESRMLAPFEMDEDFDFDDDDDDDDDE</sequence>
<feature type="domain" description="Cyclin N-terminal" evidence="2">
    <location>
        <begin position="159"/>
        <end position="211"/>
    </location>
</feature>
<proteinExistence type="predicted"/>
<dbReference type="GeneID" id="22898095"/>
<dbReference type="HOGENOM" id="CLU_949870_0_0_1"/>
<dbReference type="Proteomes" id="UP000008784">
    <property type="component" value="Unassembled WGS sequence"/>
</dbReference>
<dbReference type="EMBL" id="ADOT01000307">
    <property type="protein sequence ID" value="EGX44122.1"/>
    <property type="molecule type" value="Genomic_DNA"/>
</dbReference>
<keyword evidence="4" id="KW-1185">Reference proteome</keyword>
<dbReference type="SUPFAM" id="SSF47954">
    <property type="entry name" value="Cyclin-like"/>
    <property type="match status" value="1"/>
</dbReference>
<dbReference type="RefSeq" id="XP_011127207.1">
    <property type="nucleotide sequence ID" value="XM_011128905.1"/>
</dbReference>
<name>G1XRU5_ARTOA</name>
<evidence type="ECO:0000256" key="1">
    <source>
        <dbReference type="SAM" id="MobiDB-lite"/>
    </source>
</evidence>
<dbReference type="InParanoid" id="G1XRU5"/>
<gene>
    <name evidence="3" type="ORF">AOL_s00210g103</name>
</gene>
<dbReference type="Pfam" id="PF00134">
    <property type="entry name" value="Cyclin_N"/>
    <property type="match status" value="1"/>
</dbReference>
<dbReference type="OMA" id="PIMPQRQ"/>
<feature type="compositionally biased region" description="Low complexity" evidence="1">
    <location>
        <begin position="10"/>
        <end position="22"/>
    </location>
</feature>
<comment type="caution">
    <text evidence="3">The sequence shown here is derived from an EMBL/GenBank/DDBJ whole genome shotgun (WGS) entry which is preliminary data.</text>
</comment>
<evidence type="ECO:0000313" key="3">
    <source>
        <dbReference type="EMBL" id="EGX44122.1"/>
    </source>
</evidence>
<reference evidence="3 4" key="1">
    <citation type="journal article" date="2011" name="PLoS Pathog.">
        <title>Genomic and proteomic analyses of the fungus Arthrobotrys oligospora provide insights into nematode-trap formation.</title>
        <authorList>
            <person name="Yang J."/>
            <person name="Wang L."/>
            <person name="Ji X."/>
            <person name="Feng Y."/>
            <person name="Li X."/>
            <person name="Zou C."/>
            <person name="Xu J."/>
            <person name="Ren Y."/>
            <person name="Mi Q."/>
            <person name="Wu J."/>
            <person name="Liu S."/>
            <person name="Liu Y."/>
            <person name="Huang X."/>
            <person name="Wang H."/>
            <person name="Niu X."/>
            <person name="Li J."/>
            <person name="Liang L."/>
            <person name="Luo Y."/>
            <person name="Ji K."/>
            <person name="Zhou W."/>
            <person name="Yu Z."/>
            <person name="Li G."/>
            <person name="Liu Y."/>
            <person name="Li L."/>
            <person name="Qiao M."/>
            <person name="Feng L."/>
            <person name="Zhang K.-Q."/>
        </authorList>
    </citation>
    <scope>NUCLEOTIDE SEQUENCE [LARGE SCALE GENOMIC DNA]</scope>
    <source>
        <strain evidence="4">ATCC 24927 / CBS 115.81 / DSM 1491</strain>
    </source>
</reference>